<dbReference type="EMBL" id="JACGCM010001301">
    <property type="protein sequence ID" value="KAF6156756.1"/>
    <property type="molecule type" value="Genomic_DNA"/>
</dbReference>
<dbReference type="OrthoDB" id="1933276at2759"/>
<evidence type="ECO:0000313" key="2">
    <source>
        <dbReference type="EMBL" id="KAF6156756.1"/>
    </source>
</evidence>
<keyword evidence="3" id="KW-1185">Reference proteome</keyword>
<reference evidence="2 3" key="1">
    <citation type="journal article" date="2020" name="IScience">
        <title>Genome Sequencing of the Endangered Kingdonia uniflora (Circaeasteraceae, Ranunculales) Reveals Potential Mechanisms of Evolutionary Specialization.</title>
        <authorList>
            <person name="Sun Y."/>
            <person name="Deng T."/>
            <person name="Zhang A."/>
            <person name="Moore M.J."/>
            <person name="Landis J.B."/>
            <person name="Lin N."/>
            <person name="Zhang H."/>
            <person name="Zhang X."/>
            <person name="Huang J."/>
            <person name="Zhang X."/>
            <person name="Sun H."/>
            <person name="Wang H."/>
        </authorList>
    </citation>
    <scope>NUCLEOTIDE SEQUENCE [LARGE SCALE GENOMIC DNA]</scope>
    <source>
        <strain evidence="2">TB1705</strain>
        <tissue evidence="2">Leaf</tissue>
    </source>
</reference>
<sequence>MGGCATKPKDFDHPPATLPSENSTSREAPTVNDEVIVKENNGGEIQKEELLVDLSEPKQETPQTDAPAPAEPKNEVAELVSMIGNQSEAEPKKTEENVGVVNAETAEGIKDVPGGEIIVEKKDETQKSDVVGDKHEILEVKGKNDETQKSDVLVAKPAISEVKGDSSIASG</sequence>
<proteinExistence type="predicted"/>
<accession>A0A7J7MPE1</accession>
<organism evidence="2 3">
    <name type="scientific">Kingdonia uniflora</name>
    <dbReference type="NCBI Taxonomy" id="39325"/>
    <lineage>
        <taxon>Eukaryota</taxon>
        <taxon>Viridiplantae</taxon>
        <taxon>Streptophyta</taxon>
        <taxon>Embryophyta</taxon>
        <taxon>Tracheophyta</taxon>
        <taxon>Spermatophyta</taxon>
        <taxon>Magnoliopsida</taxon>
        <taxon>Ranunculales</taxon>
        <taxon>Circaeasteraceae</taxon>
        <taxon>Kingdonia</taxon>
    </lineage>
</organism>
<dbReference type="Proteomes" id="UP000541444">
    <property type="component" value="Unassembled WGS sequence"/>
</dbReference>
<evidence type="ECO:0000313" key="3">
    <source>
        <dbReference type="Proteomes" id="UP000541444"/>
    </source>
</evidence>
<name>A0A7J7MPE1_9MAGN</name>
<gene>
    <name evidence="2" type="ORF">GIB67_033225</name>
</gene>
<dbReference type="AlphaFoldDB" id="A0A7J7MPE1"/>
<feature type="region of interest" description="Disordered" evidence="1">
    <location>
        <begin position="1"/>
        <end position="73"/>
    </location>
</feature>
<protein>
    <submittedName>
        <fullName evidence="2">Uncharacterized protein</fullName>
    </submittedName>
</protein>
<comment type="caution">
    <text evidence="2">The sequence shown here is derived from an EMBL/GenBank/DDBJ whole genome shotgun (WGS) entry which is preliminary data.</text>
</comment>
<feature type="compositionally biased region" description="Basic and acidic residues" evidence="1">
    <location>
        <begin position="45"/>
        <end position="59"/>
    </location>
</feature>
<evidence type="ECO:0000256" key="1">
    <source>
        <dbReference type="SAM" id="MobiDB-lite"/>
    </source>
</evidence>